<organism evidence="2 3">
    <name type="scientific">Candidatus Ghiorseimicrobium undicola</name>
    <dbReference type="NCBI Taxonomy" id="1974746"/>
    <lineage>
        <taxon>Bacteria</taxon>
        <taxon>Pseudomonadati</taxon>
        <taxon>Candidatus Omnitrophota</taxon>
        <taxon>Candidatus Ghiorseimicrobium</taxon>
    </lineage>
</organism>
<accession>A0A2H0LZE7</accession>
<feature type="signal peptide" evidence="1">
    <location>
        <begin position="1"/>
        <end position="25"/>
    </location>
</feature>
<gene>
    <name evidence="2" type="ORF">COV72_05170</name>
</gene>
<name>A0A2H0LZE7_9BACT</name>
<evidence type="ECO:0000256" key="1">
    <source>
        <dbReference type="SAM" id="SignalP"/>
    </source>
</evidence>
<proteinExistence type="predicted"/>
<comment type="caution">
    <text evidence="2">The sequence shown here is derived from an EMBL/GenBank/DDBJ whole genome shotgun (WGS) entry which is preliminary data.</text>
</comment>
<dbReference type="Proteomes" id="UP000229641">
    <property type="component" value="Unassembled WGS sequence"/>
</dbReference>
<dbReference type="PROSITE" id="PS51257">
    <property type="entry name" value="PROKAR_LIPOPROTEIN"/>
    <property type="match status" value="1"/>
</dbReference>
<dbReference type="EMBL" id="PCWA01000075">
    <property type="protein sequence ID" value="PIQ89034.1"/>
    <property type="molecule type" value="Genomic_DNA"/>
</dbReference>
<sequence length="297" mass="34440">MTKLRLSLRNSVRIALNSLTCLLLACLCGCSSSTTSTFSRQNITQSIQDICKEEYALDIKAKLAGDTLWIYIPVEDILTETDPPVKYTEEFNIETNESEIKDGLVKVNYNIKPVPKIEKYQEKKYNEKVIEKINNVMIVLRRVIFSMERKKSKEPAFYSIIAADIKNGLIMWSTLYYLDLKKVSYGFISWTEYQHRNISDIVMAPQVKDDKEGKNIQYSDITLEEFIAAQISHRIKLKFQKPEVDENADIDKEIRKIITTTLKIYGFSDFYEAQLYNSLTKNKIIINRKAVLEHSTE</sequence>
<dbReference type="AlphaFoldDB" id="A0A2H0LZE7"/>
<feature type="chain" id="PRO_5013601110" evidence="1">
    <location>
        <begin position="26"/>
        <end position="297"/>
    </location>
</feature>
<reference evidence="2 3" key="1">
    <citation type="submission" date="2017-09" db="EMBL/GenBank/DDBJ databases">
        <title>Depth-based differentiation of microbial function through sediment-hosted aquifers and enrichment of novel symbionts in the deep terrestrial subsurface.</title>
        <authorList>
            <person name="Probst A.J."/>
            <person name="Ladd B."/>
            <person name="Jarett J.K."/>
            <person name="Geller-Mcgrath D.E."/>
            <person name="Sieber C.M."/>
            <person name="Emerson J.B."/>
            <person name="Anantharaman K."/>
            <person name="Thomas B.C."/>
            <person name="Malmstrom R."/>
            <person name="Stieglmeier M."/>
            <person name="Klingl A."/>
            <person name="Woyke T."/>
            <person name="Ryan C.M."/>
            <person name="Banfield J.F."/>
        </authorList>
    </citation>
    <scope>NUCLEOTIDE SEQUENCE [LARGE SCALE GENOMIC DNA]</scope>
    <source>
        <strain evidence="2">CG11_big_fil_rev_8_21_14_0_20_42_13</strain>
    </source>
</reference>
<protein>
    <submittedName>
        <fullName evidence="2">Uncharacterized protein</fullName>
    </submittedName>
</protein>
<keyword evidence="1" id="KW-0732">Signal</keyword>
<evidence type="ECO:0000313" key="2">
    <source>
        <dbReference type="EMBL" id="PIQ89034.1"/>
    </source>
</evidence>
<evidence type="ECO:0000313" key="3">
    <source>
        <dbReference type="Proteomes" id="UP000229641"/>
    </source>
</evidence>